<keyword evidence="3" id="KW-0820">tRNA-binding</keyword>
<dbReference type="PANTHER" id="PTHR47788:SF1">
    <property type="entry name" value="A-ADDING TRNA NUCLEOTIDYLTRANSFERASE"/>
    <property type="match status" value="1"/>
</dbReference>
<dbReference type="InterPro" id="IPR002646">
    <property type="entry name" value="PolA_pol_head_dom"/>
</dbReference>
<evidence type="ECO:0000256" key="6">
    <source>
        <dbReference type="ARBA" id="ARBA00022695"/>
    </source>
</evidence>
<dbReference type="InterPro" id="IPR043519">
    <property type="entry name" value="NT_sf"/>
</dbReference>
<dbReference type="InterPro" id="IPR038763">
    <property type="entry name" value="DHH_sf"/>
</dbReference>
<keyword evidence="11" id="KW-0129">CBS domain</keyword>
<dbReference type="InterPro" id="IPR001667">
    <property type="entry name" value="DDH_dom"/>
</dbReference>
<evidence type="ECO:0000256" key="3">
    <source>
        <dbReference type="ARBA" id="ARBA00022555"/>
    </source>
</evidence>
<keyword evidence="8" id="KW-0547">Nucleotide-binding</keyword>
<dbReference type="CDD" id="cd05398">
    <property type="entry name" value="NT_ClassII-CCAase"/>
    <property type="match status" value="1"/>
</dbReference>
<gene>
    <name evidence="14" type="ORF">ACFSX4_03205</name>
</gene>
<protein>
    <submittedName>
        <fullName evidence="14">CBS domain-containing protein</fullName>
    </submittedName>
</protein>
<dbReference type="InterPro" id="IPR052390">
    <property type="entry name" value="tRNA_nt/polyA_polymerase"/>
</dbReference>
<dbReference type="PROSITE" id="PS51371">
    <property type="entry name" value="CBS"/>
    <property type="match status" value="2"/>
</dbReference>
<evidence type="ECO:0000256" key="8">
    <source>
        <dbReference type="ARBA" id="ARBA00022741"/>
    </source>
</evidence>
<dbReference type="EMBL" id="JBHUOQ010000001">
    <property type="protein sequence ID" value="MFD2829460.1"/>
    <property type="molecule type" value="Genomic_DNA"/>
</dbReference>
<dbReference type="SUPFAM" id="SSF81301">
    <property type="entry name" value="Nucleotidyltransferase"/>
    <property type="match status" value="1"/>
</dbReference>
<comment type="similarity">
    <text evidence="2 12">Belongs to the tRNA nucleotidyltransferase/poly(A) polymerase family.</text>
</comment>
<dbReference type="Pfam" id="PF00571">
    <property type="entry name" value="CBS"/>
    <property type="match status" value="2"/>
</dbReference>
<evidence type="ECO:0000256" key="12">
    <source>
        <dbReference type="RuleBase" id="RU003953"/>
    </source>
</evidence>
<keyword evidence="6" id="KW-0548">Nucleotidyltransferase</keyword>
<keyword evidence="7" id="KW-0479">Metal-binding</keyword>
<evidence type="ECO:0000256" key="5">
    <source>
        <dbReference type="ARBA" id="ARBA00022694"/>
    </source>
</evidence>
<evidence type="ECO:0000313" key="14">
    <source>
        <dbReference type="EMBL" id="MFD2829460.1"/>
    </source>
</evidence>
<evidence type="ECO:0000256" key="4">
    <source>
        <dbReference type="ARBA" id="ARBA00022679"/>
    </source>
</evidence>
<dbReference type="Gene3D" id="3.30.460.10">
    <property type="entry name" value="Beta Polymerase, domain 2"/>
    <property type="match status" value="1"/>
</dbReference>
<dbReference type="PANTHER" id="PTHR47788">
    <property type="entry name" value="POLYA POLYMERASE"/>
    <property type="match status" value="1"/>
</dbReference>
<evidence type="ECO:0000256" key="11">
    <source>
        <dbReference type="PROSITE-ProRule" id="PRU00703"/>
    </source>
</evidence>
<sequence length="853" mass="97095">MQVIISHVNTDFDALASMIAAKKLYPDAKAVISSEQAVPVKQFLSIYRDTFLFVQDNLIDWDEVTELILVDVMSVDRCGEYAKYVDTDDLKITVYDHHTEDHQDVTADDLYIEPVGATVTLLIEKIKAQGINITSLEATLFALGIYGDTGSFKYSGTTIRDFEAVHFLMQNNMNLDTIQRFTDYKMTPLQQDLLNHLLNREETFMIDGLKIVIVSYKMKEFQNGLATITNKLLNITGADAIISAVEMKKHVYIVGRAQAERTTLLPLLKIFGGGGHSQAGSAIVKDSEFETVLTKLKENLSELLKPAVTAEDVMAHPVKTLTSDTSIEEAGRLMYRYGHSGFPVVENDRMLGIVTRRDLDKANHHELGHAPVKAYMTRNVITITPETTLEEMQNIIIKHNIGRMPVLKNDILTGIVTRTNIIEMLHNKNMTDDLRNPATENLRAAMKKELPEEILSILKDISQAAADTGIPAFLVGGIVRDLFLNHPNDDIDIVVEGNGILFLEHLYQQFGGDIKTHEQFATGTWRHPSGQMIDVTSARLEYYSHPASLPDVEKSTLKEDLYRRDFTINSMALSLNNQYFGRLVDPFNGQNDLRRKRIKVLHNLSFIDDPTRILRAVRFEMRFNFQMDRQTETLVLHSIGRIKDLSRDRLNGQMKRLLNEGSPSKIILRLFELNFWKQLGINEHSQKKSVTHSEKLEDVYRQYEGLQAGWFIYFIIPFYHSDVLYTAKQYAVTKKSKKLIQDIYTLSDNTEWKSISNVGMMHSYLKDISEEAVLFIISSENVHNEKAIMTYLKRRKNMPSLLTGEDLIKQGLTPSPEFKKIIMNLDAAVLNEEIQTKDDALKWLKNNHGTDGL</sequence>
<dbReference type="InterPro" id="IPR000644">
    <property type="entry name" value="CBS_dom"/>
</dbReference>
<dbReference type="Pfam" id="PF01368">
    <property type="entry name" value="DHH"/>
    <property type="match status" value="1"/>
</dbReference>
<keyword evidence="5" id="KW-0819">tRNA processing</keyword>
<evidence type="ECO:0000256" key="1">
    <source>
        <dbReference type="ARBA" id="ARBA00001946"/>
    </source>
</evidence>
<evidence type="ECO:0000256" key="2">
    <source>
        <dbReference type="ARBA" id="ARBA00007265"/>
    </source>
</evidence>
<dbReference type="SUPFAM" id="SSF54631">
    <property type="entry name" value="CBS-domain pair"/>
    <property type="match status" value="1"/>
</dbReference>
<keyword evidence="4 12" id="KW-0808">Transferase</keyword>
<dbReference type="Gene3D" id="1.10.3090.10">
    <property type="entry name" value="cca-adding enzyme, domain 2"/>
    <property type="match status" value="1"/>
</dbReference>
<dbReference type="SUPFAM" id="SSF64182">
    <property type="entry name" value="DHH phosphoesterases"/>
    <property type="match status" value="1"/>
</dbReference>
<dbReference type="Pfam" id="PF01743">
    <property type="entry name" value="PolyA_pol"/>
    <property type="match status" value="1"/>
</dbReference>
<dbReference type="InterPro" id="IPR046342">
    <property type="entry name" value="CBS_dom_sf"/>
</dbReference>
<reference evidence="15" key="1">
    <citation type="journal article" date="2019" name="Int. J. Syst. Evol. Microbiol.">
        <title>The Global Catalogue of Microorganisms (GCM) 10K type strain sequencing project: providing services to taxonomists for standard genome sequencing and annotation.</title>
        <authorList>
            <consortium name="The Broad Institute Genomics Platform"/>
            <consortium name="The Broad Institute Genome Sequencing Center for Infectious Disease"/>
            <person name="Wu L."/>
            <person name="Ma J."/>
        </authorList>
    </citation>
    <scope>NUCLEOTIDE SEQUENCE [LARGE SCALE GENOMIC DNA]</scope>
    <source>
        <strain evidence="15">KCTC 33575</strain>
    </source>
</reference>
<name>A0ABW5WRM3_9STAP</name>
<evidence type="ECO:0000256" key="9">
    <source>
        <dbReference type="ARBA" id="ARBA00022842"/>
    </source>
</evidence>
<evidence type="ECO:0000256" key="10">
    <source>
        <dbReference type="ARBA" id="ARBA00022884"/>
    </source>
</evidence>
<keyword evidence="10 12" id="KW-0694">RNA-binding</keyword>
<organism evidence="14 15">
    <name type="scientific">Corticicoccus populi</name>
    <dbReference type="NCBI Taxonomy" id="1812821"/>
    <lineage>
        <taxon>Bacteria</taxon>
        <taxon>Bacillati</taxon>
        <taxon>Bacillota</taxon>
        <taxon>Bacilli</taxon>
        <taxon>Bacillales</taxon>
        <taxon>Staphylococcaceae</taxon>
        <taxon>Corticicoccus</taxon>
    </lineage>
</organism>
<keyword evidence="9" id="KW-0460">Magnesium</keyword>
<keyword evidence="15" id="KW-1185">Reference proteome</keyword>
<dbReference type="Gene3D" id="3.10.580.10">
    <property type="entry name" value="CBS-domain"/>
    <property type="match status" value="1"/>
</dbReference>
<dbReference type="SMART" id="SM00116">
    <property type="entry name" value="CBS"/>
    <property type="match status" value="2"/>
</dbReference>
<dbReference type="Gene3D" id="3.90.1640.10">
    <property type="entry name" value="inorganic pyrophosphatase (n-terminal core)"/>
    <property type="match status" value="1"/>
</dbReference>
<dbReference type="Proteomes" id="UP001597519">
    <property type="component" value="Unassembled WGS sequence"/>
</dbReference>
<comment type="cofactor">
    <cofactor evidence="1">
        <name>Mg(2+)</name>
        <dbReference type="ChEBI" id="CHEBI:18420"/>
    </cofactor>
</comment>
<evidence type="ECO:0000256" key="7">
    <source>
        <dbReference type="ARBA" id="ARBA00022723"/>
    </source>
</evidence>
<evidence type="ECO:0000313" key="15">
    <source>
        <dbReference type="Proteomes" id="UP001597519"/>
    </source>
</evidence>
<comment type="caution">
    <text evidence="14">The sequence shown here is derived from an EMBL/GenBank/DDBJ whole genome shotgun (WGS) entry which is preliminary data.</text>
</comment>
<dbReference type="CDD" id="cd04595">
    <property type="entry name" value="CBS_pair_DHH_polyA_Pol_assoc"/>
    <property type="match status" value="1"/>
</dbReference>
<dbReference type="SUPFAM" id="SSF81891">
    <property type="entry name" value="Poly A polymerase C-terminal region-like"/>
    <property type="match status" value="1"/>
</dbReference>
<feature type="domain" description="CBS" evidence="13">
    <location>
        <begin position="314"/>
        <end position="372"/>
    </location>
</feature>
<evidence type="ECO:0000259" key="13">
    <source>
        <dbReference type="PROSITE" id="PS51371"/>
    </source>
</evidence>
<accession>A0ABW5WRM3</accession>
<proteinExistence type="inferred from homology"/>
<dbReference type="Gene3D" id="3.10.310.30">
    <property type="match status" value="1"/>
</dbReference>
<feature type="domain" description="CBS" evidence="13">
    <location>
        <begin position="376"/>
        <end position="434"/>
    </location>
</feature>
<dbReference type="RefSeq" id="WP_377771477.1">
    <property type="nucleotide sequence ID" value="NZ_JBHUOQ010000001.1"/>
</dbReference>